<organism evidence="2 3">
    <name type="scientific">Rubrivivax gelatinosus</name>
    <name type="common">Rhodocyclus gelatinosus</name>
    <name type="synonym">Rhodopseudomonas gelatinosa</name>
    <dbReference type="NCBI Taxonomy" id="28068"/>
    <lineage>
        <taxon>Bacteria</taxon>
        <taxon>Pseudomonadati</taxon>
        <taxon>Pseudomonadota</taxon>
        <taxon>Betaproteobacteria</taxon>
        <taxon>Burkholderiales</taxon>
        <taxon>Sphaerotilaceae</taxon>
        <taxon>Rubrivivax</taxon>
    </lineage>
</organism>
<reference evidence="2" key="1">
    <citation type="submission" date="2017-08" db="EMBL/GenBank/DDBJ databases">
        <authorList>
            <person name="Imhoff J.F."/>
            <person name="Rahn T."/>
            <person name="Kuenzel S."/>
            <person name="Neulinger S.C."/>
        </authorList>
    </citation>
    <scope>NUCLEOTIDE SEQUENCE</scope>
    <source>
        <strain evidence="2">IM 151</strain>
    </source>
</reference>
<protein>
    <submittedName>
        <fullName evidence="2">Uncharacterized protein</fullName>
    </submittedName>
</protein>
<feature type="compositionally biased region" description="Basic and acidic residues" evidence="1">
    <location>
        <begin position="33"/>
        <end position="46"/>
    </location>
</feature>
<comment type="caution">
    <text evidence="2">The sequence shown here is derived from an EMBL/GenBank/DDBJ whole genome shotgun (WGS) entry which is preliminary data.</text>
</comment>
<sequence length="207" mass="21668">MYLGLVLKAAVPVAPGATIIASLRLIPFLADRDSPRDRERNPEAKPRSQRPAALPIDRATVTDVARSPAEPAAPAAPTAPAPVARRAGEGRIALDGSEEAPTVEAAAAPPTIVGRHAQVTPGGLVLTPERKVLLGTDNNPALSDLRSNTPKPTFEERIAMAMDPALCLKVERIADGSIRRSLVRGLLVAPPSQATHGHKSPAVRVCP</sequence>
<dbReference type="EMBL" id="NRRU01000084">
    <property type="protein sequence ID" value="MBK1714867.1"/>
    <property type="molecule type" value="Genomic_DNA"/>
</dbReference>
<dbReference type="Proteomes" id="UP001041814">
    <property type="component" value="Unassembled WGS sequence"/>
</dbReference>
<feature type="region of interest" description="Disordered" evidence="1">
    <location>
        <begin position="33"/>
        <end position="84"/>
    </location>
</feature>
<evidence type="ECO:0000256" key="1">
    <source>
        <dbReference type="SAM" id="MobiDB-lite"/>
    </source>
</evidence>
<dbReference type="RefSeq" id="WP_200379621.1">
    <property type="nucleotide sequence ID" value="NZ_NRRU01000084.1"/>
</dbReference>
<gene>
    <name evidence="2" type="ORF">CKO43_19075</name>
</gene>
<proteinExistence type="predicted"/>
<name>A0ABS1DXR6_RUBGE</name>
<reference evidence="2" key="2">
    <citation type="journal article" date="2020" name="Microorganisms">
        <title>Osmotic Adaptation and Compatible Solute Biosynthesis of Phototrophic Bacteria as Revealed from Genome Analyses.</title>
        <authorList>
            <person name="Imhoff J.F."/>
            <person name="Rahn T."/>
            <person name="Kunzel S."/>
            <person name="Keller A."/>
            <person name="Neulinger S.C."/>
        </authorList>
    </citation>
    <scope>NUCLEOTIDE SEQUENCE</scope>
    <source>
        <strain evidence="2">IM 151</strain>
    </source>
</reference>
<evidence type="ECO:0000313" key="2">
    <source>
        <dbReference type="EMBL" id="MBK1714867.1"/>
    </source>
</evidence>
<evidence type="ECO:0000313" key="3">
    <source>
        <dbReference type="Proteomes" id="UP001041814"/>
    </source>
</evidence>
<keyword evidence="3" id="KW-1185">Reference proteome</keyword>
<feature type="compositionally biased region" description="Low complexity" evidence="1">
    <location>
        <begin position="65"/>
        <end position="84"/>
    </location>
</feature>
<accession>A0ABS1DXR6</accession>